<dbReference type="InterPro" id="IPR006439">
    <property type="entry name" value="HAD-SF_hydro_IA"/>
</dbReference>
<dbReference type="InterPro" id="IPR036412">
    <property type="entry name" value="HAD-like_sf"/>
</dbReference>
<dbReference type="InterPro" id="IPR051806">
    <property type="entry name" value="HAD-like_SPP"/>
</dbReference>
<accession>A0ABN1D232</accession>
<keyword evidence="2" id="KW-1185">Reference proteome</keyword>
<dbReference type="PANTHER" id="PTHR43481:SF4">
    <property type="entry name" value="GLYCEROL-1-PHOSPHATE PHOSPHOHYDROLASE 1-RELATED"/>
    <property type="match status" value="1"/>
</dbReference>
<evidence type="ECO:0000313" key="1">
    <source>
        <dbReference type="EMBL" id="GAA0532057.1"/>
    </source>
</evidence>
<dbReference type="CDD" id="cd07505">
    <property type="entry name" value="HAD_BPGM-like"/>
    <property type="match status" value="1"/>
</dbReference>
<dbReference type="EMBL" id="BAAABZ010000025">
    <property type="protein sequence ID" value="GAA0532057.1"/>
    <property type="molecule type" value="Genomic_DNA"/>
</dbReference>
<dbReference type="SUPFAM" id="SSF56784">
    <property type="entry name" value="HAD-like"/>
    <property type="match status" value="1"/>
</dbReference>
<dbReference type="Gene3D" id="3.40.50.1000">
    <property type="entry name" value="HAD superfamily/HAD-like"/>
    <property type="match status" value="1"/>
</dbReference>
<dbReference type="Pfam" id="PF00702">
    <property type="entry name" value="Hydrolase"/>
    <property type="match status" value="1"/>
</dbReference>
<reference evidence="1 2" key="1">
    <citation type="journal article" date="2019" name="Int. J. Syst. Evol. Microbiol.">
        <title>The Global Catalogue of Microorganisms (GCM) 10K type strain sequencing project: providing services to taxonomists for standard genome sequencing and annotation.</title>
        <authorList>
            <consortium name="The Broad Institute Genomics Platform"/>
            <consortium name="The Broad Institute Genome Sequencing Center for Infectious Disease"/>
            <person name="Wu L."/>
            <person name="Ma J."/>
        </authorList>
    </citation>
    <scope>NUCLEOTIDE SEQUENCE [LARGE SCALE GENOMIC DNA]</scope>
    <source>
        <strain evidence="1 2">JCM 5052</strain>
    </source>
</reference>
<evidence type="ECO:0000313" key="2">
    <source>
        <dbReference type="Proteomes" id="UP001501576"/>
    </source>
</evidence>
<name>A0ABN1D232_9ACTN</name>
<dbReference type="Proteomes" id="UP001501576">
    <property type="component" value="Unassembled WGS sequence"/>
</dbReference>
<gene>
    <name evidence="1" type="ORF">GCM10010390_37880</name>
</gene>
<dbReference type="InterPro" id="IPR023214">
    <property type="entry name" value="HAD_sf"/>
</dbReference>
<organism evidence="1 2">
    <name type="scientific">Streptomyces mordarskii</name>
    <dbReference type="NCBI Taxonomy" id="1226758"/>
    <lineage>
        <taxon>Bacteria</taxon>
        <taxon>Bacillati</taxon>
        <taxon>Actinomycetota</taxon>
        <taxon>Actinomycetes</taxon>
        <taxon>Kitasatosporales</taxon>
        <taxon>Streptomycetaceae</taxon>
        <taxon>Streptomyces</taxon>
    </lineage>
</organism>
<dbReference type="NCBIfam" id="TIGR01509">
    <property type="entry name" value="HAD-SF-IA-v3"/>
    <property type="match status" value="1"/>
</dbReference>
<comment type="caution">
    <text evidence="1">The sequence shown here is derived from an EMBL/GenBank/DDBJ whole genome shotgun (WGS) entry which is preliminary data.</text>
</comment>
<proteinExistence type="predicted"/>
<dbReference type="PANTHER" id="PTHR43481">
    <property type="entry name" value="FRUCTOSE-1-PHOSPHATE PHOSPHATASE"/>
    <property type="match status" value="1"/>
</dbReference>
<sequence length="124" mass="13191">MRPSPTKHVLFDVDGTLIDAVDNQRRVREMWAERYRLAAAVEEGEPSPVPSVLAAEQLGAEPEDCLVIEDAPSGVEAGLRAGMTVWGTNAAVAVSGVHRHFGSLREGVPDILAFARSKGSAAVE</sequence>
<protein>
    <submittedName>
        <fullName evidence="1">Uncharacterized protein</fullName>
    </submittedName>
</protein>